<dbReference type="KEGG" id="lri:NCTC12151_01237"/>
<protein>
    <recommendedName>
        <fullName evidence="3">DUF3299 domain-containing protein</fullName>
    </recommendedName>
</protein>
<reference evidence="1 2" key="1">
    <citation type="submission" date="2018-06" db="EMBL/GenBank/DDBJ databases">
        <authorList>
            <consortium name="Pathogen Informatics"/>
            <person name="Doyle S."/>
        </authorList>
    </citation>
    <scope>NUCLEOTIDE SEQUENCE [LARGE SCALE GENOMIC DNA]</scope>
    <source>
        <strain evidence="1 2">NCTC12151</strain>
    </source>
</reference>
<evidence type="ECO:0008006" key="3">
    <source>
        <dbReference type="Google" id="ProtNLM"/>
    </source>
</evidence>
<proteinExistence type="predicted"/>
<accession>A0A2X4UFF6</accession>
<evidence type="ECO:0000313" key="2">
    <source>
        <dbReference type="Proteomes" id="UP000249005"/>
    </source>
</evidence>
<sequence length="162" mass="18307">MWSFIQSRRRSGFFSGCRAVFFTFSLYALLLGCMTTSVSARQTLSFDEFYSKVSVLGLEFSDKVKSQAGKEIEITGFMAPPLKAESQFFVLTKMPMAMCPFCSSDADWPEDILVVYLSKRQTFVQNNAMIKVTGVLEYGSWRDPETGFVSQLRLRNASFSSL</sequence>
<evidence type="ECO:0000313" key="1">
    <source>
        <dbReference type="EMBL" id="SQI38627.1"/>
    </source>
</evidence>
<organism evidence="1 2">
    <name type="scientific">Leminorella richardii</name>
    <dbReference type="NCBI Taxonomy" id="158841"/>
    <lineage>
        <taxon>Bacteria</taxon>
        <taxon>Pseudomonadati</taxon>
        <taxon>Pseudomonadota</taxon>
        <taxon>Gammaproteobacteria</taxon>
        <taxon>Enterobacterales</taxon>
        <taxon>Budviciaceae</taxon>
        <taxon>Leminorella</taxon>
    </lineage>
</organism>
<gene>
    <name evidence="1" type="ORF">NCTC12151_01237</name>
</gene>
<dbReference type="EMBL" id="LS483470">
    <property type="protein sequence ID" value="SQI38627.1"/>
    <property type="molecule type" value="Genomic_DNA"/>
</dbReference>
<dbReference type="AlphaFoldDB" id="A0A2X4UFF6"/>
<keyword evidence="2" id="KW-1185">Reference proteome</keyword>
<dbReference type="Proteomes" id="UP000249005">
    <property type="component" value="Chromosome 1"/>
</dbReference>
<name>A0A2X4UFF6_9GAMM</name>
<dbReference type="RefSeq" id="WP_232054866.1">
    <property type="nucleotide sequence ID" value="NZ_LR698987.1"/>
</dbReference>